<keyword evidence="1" id="KW-0328">Glycosyltransferase</keyword>
<comment type="caution">
    <text evidence="1">The sequence shown here is derived from an EMBL/GenBank/DDBJ whole genome shotgun (WGS) entry which is preliminary data.</text>
</comment>
<dbReference type="PANTHER" id="PTHR31687">
    <property type="match status" value="1"/>
</dbReference>
<organism evidence="1 2">
    <name type="scientific">Legionella norrlandica</name>
    <dbReference type="NCBI Taxonomy" id="1498499"/>
    <lineage>
        <taxon>Bacteria</taxon>
        <taxon>Pseudomonadati</taxon>
        <taxon>Pseudomonadota</taxon>
        <taxon>Gammaproteobacteria</taxon>
        <taxon>Legionellales</taxon>
        <taxon>Legionellaceae</taxon>
        <taxon>Legionella</taxon>
    </lineage>
</organism>
<keyword evidence="2" id="KW-1185">Reference proteome</keyword>
<name>A0A0A2SSA3_9GAMM</name>
<dbReference type="GO" id="GO:0016757">
    <property type="term" value="F:glycosyltransferase activity"/>
    <property type="evidence" value="ECO:0007669"/>
    <property type="project" value="UniProtKB-KW"/>
</dbReference>
<dbReference type="AlphaFoldDB" id="A0A0A2SSA3"/>
<dbReference type="RefSeq" id="WP_035887576.1">
    <property type="nucleotide sequence ID" value="NZ_JNCF01000007.1"/>
</dbReference>
<dbReference type="InterPro" id="IPR012469">
    <property type="entry name" value="DUF1688"/>
</dbReference>
<dbReference type="Pfam" id="PF07958">
    <property type="entry name" value="DUF1688"/>
    <property type="match status" value="1"/>
</dbReference>
<evidence type="ECO:0000313" key="1">
    <source>
        <dbReference type="EMBL" id="KGP63980.1"/>
    </source>
</evidence>
<accession>A0A0A2SSA3</accession>
<dbReference type="PANTHER" id="PTHR31687:SF3">
    <property type="entry name" value="PROTEIN URG3"/>
    <property type="match status" value="1"/>
</dbReference>
<dbReference type="STRING" id="1498499.EP47_08770"/>
<evidence type="ECO:0000313" key="2">
    <source>
        <dbReference type="Proteomes" id="UP000054422"/>
    </source>
</evidence>
<keyword evidence="1" id="KW-0808">Transferase</keyword>
<proteinExistence type="predicted"/>
<sequence length="413" mass="46875">MNNEEQNIQNVLRALRDPRTIRVQSQRILNFAKQDQLKHFSFNPKNMEATASYIIEVITHRYPDLNIPYHSRWRHFEVDSIDRISNLRKQLGPTSPTAWGKILYELVIISVLLDAGAGPLWHYTDSVTRKEYSRSEGLALATLSLYESGAFSADPKNPFRVDAERLLAFKEKELIKGFQVTSSNLLEGIPGRVSLLNRLGAIIHSNRQYFNNKERLGEFYSYIESLQSNNALSAIQLFKSTLDAFNDIWPVRLLYHGVSLGDVWIHSALKTEEPGSEYIPFHKLSQWLTYSLVEPLEQAGISITDLNALTSLPEYRNGGLLIDTELLTVKNREILQQPQDPGSEAIVEWRALTVALLDELAVLIRQKLNRDVDSLPLAKILQGGTWEAGRRIAQQKRITGTPPIEIISDGTVF</sequence>
<protein>
    <submittedName>
        <fullName evidence="1">Uracil phosphoribosyltransferase</fullName>
    </submittedName>
</protein>
<dbReference type="EMBL" id="JNCF01000007">
    <property type="protein sequence ID" value="KGP63980.1"/>
    <property type="molecule type" value="Genomic_DNA"/>
</dbReference>
<dbReference type="OrthoDB" id="9779699at2"/>
<dbReference type="Proteomes" id="UP000054422">
    <property type="component" value="Unassembled WGS sequence"/>
</dbReference>
<reference evidence="1 2" key="1">
    <citation type="submission" date="2014-05" db="EMBL/GenBank/DDBJ databases">
        <authorList>
            <person name="Rizzardi K."/>
            <person name="Winiecka-Krusnell J."/>
            <person name="Ramliden M."/>
            <person name="Alm E."/>
            <person name="Andersson S."/>
            <person name="Byfors S."/>
        </authorList>
    </citation>
    <scope>NUCLEOTIDE SEQUENCE [LARGE SCALE GENOMIC DNA]</scope>
    <source>
        <strain evidence="1 2">LEGN</strain>
    </source>
</reference>
<gene>
    <name evidence="1" type="ORF">EP47_08770</name>
</gene>